<protein>
    <submittedName>
        <fullName evidence="2">AMP-binding enzyme</fullName>
    </submittedName>
</protein>
<feature type="domain" description="AMP-dependent synthetase/ligase" evidence="1">
    <location>
        <begin position="24"/>
        <end position="102"/>
    </location>
</feature>
<accession>A0A1I6IWC9</accession>
<dbReference type="EMBL" id="FOYT01000005">
    <property type="protein sequence ID" value="SFR70993.1"/>
    <property type="molecule type" value="Genomic_DNA"/>
</dbReference>
<dbReference type="STRING" id="553469.SAMN04487947_3776"/>
<sequence>MTSDAPPQRVADARVVGDLVARDRRTGAPALRDDASGRSYSYYDFVTTTYKAGNVLRYLGVRAGDGVAVAPDFLPEPVLTFYGAAQLGAVTAFGADASSPPRATVVGVEREAEFDLPPGHKLAVYGGAPDRPETTHWEKEVWSENPAVHPSEVSPSDAVLRADGRTYAHADLLDAAVAVVEGCDVAPGDAVVVRDSFDRPGVVAAGLLAPILAGAVVVFPDAGTVGDVSVGTGPEARSIAVADVL</sequence>
<dbReference type="Pfam" id="PF00501">
    <property type="entry name" value="AMP-binding"/>
    <property type="match status" value="1"/>
</dbReference>
<dbReference type="InterPro" id="IPR042099">
    <property type="entry name" value="ANL_N_sf"/>
</dbReference>
<reference evidence="3" key="1">
    <citation type="submission" date="2016-10" db="EMBL/GenBank/DDBJ databases">
        <authorList>
            <person name="Varghese N."/>
            <person name="Submissions S."/>
        </authorList>
    </citation>
    <scope>NUCLEOTIDE SEQUENCE [LARGE SCALE GENOMIC DNA]</scope>
    <source>
        <strain evidence="3">CGMCC 1.7736</strain>
    </source>
</reference>
<dbReference type="Gene3D" id="3.40.50.12780">
    <property type="entry name" value="N-terminal domain of ligase-like"/>
    <property type="match status" value="1"/>
</dbReference>
<organism evidence="2 3">
    <name type="scientific">Halogeometricum rufum</name>
    <dbReference type="NCBI Taxonomy" id="553469"/>
    <lineage>
        <taxon>Archaea</taxon>
        <taxon>Methanobacteriati</taxon>
        <taxon>Methanobacteriota</taxon>
        <taxon>Stenosarchaea group</taxon>
        <taxon>Halobacteria</taxon>
        <taxon>Halobacteriales</taxon>
        <taxon>Haloferacaceae</taxon>
        <taxon>Halogeometricum</taxon>
    </lineage>
</organism>
<dbReference type="AlphaFoldDB" id="A0A1I6IWC9"/>
<dbReference type="SUPFAM" id="SSF56801">
    <property type="entry name" value="Acetyl-CoA synthetase-like"/>
    <property type="match status" value="1"/>
</dbReference>
<keyword evidence="3" id="KW-1185">Reference proteome</keyword>
<dbReference type="Proteomes" id="UP000198531">
    <property type="component" value="Unassembled WGS sequence"/>
</dbReference>
<dbReference type="InterPro" id="IPR000873">
    <property type="entry name" value="AMP-dep_synth/lig_dom"/>
</dbReference>
<evidence type="ECO:0000313" key="2">
    <source>
        <dbReference type="EMBL" id="SFR70993.1"/>
    </source>
</evidence>
<dbReference type="RefSeq" id="WP_245778546.1">
    <property type="nucleotide sequence ID" value="NZ_FOYT01000005.1"/>
</dbReference>
<name>A0A1I6IWC9_9EURY</name>
<evidence type="ECO:0000259" key="1">
    <source>
        <dbReference type="Pfam" id="PF00501"/>
    </source>
</evidence>
<proteinExistence type="predicted"/>
<gene>
    <name evidence="2" type="ORF">SAMN04487947_3776</name>
</gene>
<evidence type="ECO:0000313" key="3">
    <source>
        <dbReference type="Proteomes" id="UP000198531"/>
    </source>
</evidence>